<comment type="caution">
    <text evidence="4">The sequence shown here is derived from an EMBL/GenBank/DDBJ whole genome shotgun (WGS) entry which is preliminary data.</text>
</comment>
<evidence type="ECO:0000313" key="5">
    <source>
        <dbReference type="Proteomes" id="UP001595681"/>
    </source>
</evidence>
<evidence type="ECO:0000256" key="2">
    <source>
        <dbReference type="ARBA" id="ARBA00022801"/>
    </source>
</evidence>
<dbReference type="RefSeq" id="WP_380798438.1">
    <property type="nucleotide sequence ID" value="NZ_JBHRVU010000005.1"/>
</dbReference>
<proteinExistence type="predicted"/>
<evidence type="ECO:0000256" key="1">
    <source>
        <dbReference type="ARBA" id="ARBA00022729"/>
    </source>
</evidence>
<organism evidence="4 5">
    <name type="scientific">Sphingobium rhizovicinum</name>
    <dbReference type="NCBI Taxonomy" id="432308"/>
    <lineage>
        <taxon>Bacteria</taxon>
        <taxon>Pseudomonadati</taxon>
        <taxon>Pseudomonadota</taxon>
        <taxon>Alphaproteobacteria</taxon>
        <taxon>Sphingomonadales</taxon>
        <taxon>Sphingomonadaceae</taxon>
        <taxon>Sphingobium</taxon>
    </lineage>
</organism>
<gene>
    <name evidence="4" type="ORF">ACFOKF_20855</name>
</gene>
<keyword evidence="1" id="KW-0732">Signal</keyword>
<keyword evidence="2" id="KW-0378">Hydrolase</keyword>
<protein>
    <submittedName>
        <fullName evidence="4">Glycosylhydrolase-like jelly roll fold domain-containing protein</fullName>
    </submittedName>
</protein>
<keyword evidence="5" id="KW-1185">Reference proteome</keyword>
<reference evidence="5" key="1">
    <citation type="journal article" date="2019" name="Int. J. Syst. Evol. Microbiol.">
        <title>The Global Catalogue of Microorganisms (GCM) 10K type strain sequencing project: providing services to taxonomists for standard genome sequencing and annotation.</title>
        <authorList>
            <consortium name="The Broad Institute Genomics Platform"/>
            <consortium name="The Broad Institute Genome Sequencing Center for Infectious Disease"/>
            <person name="Wu L."/>
            <person name="Ma J."/>
        </authorList>
    </citation>
    <scope>NUCLEOTIDE SEQUENCE [LARGE SCALE GENOMIC DNA]</scope>
    <source>
        <strain evidence="5">CCM 7491</strain>
    </source>
</reference>
<dbReference type="SUPFAM" id="SSF49785">
    <property type="entry name" value="Galactose-binding domain-like"/>
    <property type="match status" value="1"/>
</dbReference>
<dbReference type="InterPro" id="IPR008979">
    <property type="entry name" value="Galactose-bd-like_sf"/>
</dbReference>
<dbReference type="Gene3D" id="2.60.120.260">
    <property type="entry name" value="Galactose-binding domain-like"/>
    <property type="match status" value="1"/>
</dbReference>
<dbReference type="PANTHER" id="PTHR43817">
    <property type="entry name" value="GLYCOSYL HYDROLASE"/>
    <property type="match status" value="1"/>
</dbReference>
<dbReference type="InterPro" id="IPR054593">
    <property type="entry name" value="Beta-mannosidase-like_N2"/>
</dbReference>
<dbReference type="EMBL" id="JBHRVU010000005">
    <property type="protein sequence ID" value="MFC3443611.1"/>
    <property type="molecule type" value="Genomic_DNA"/>
</dbReference>
<evidence type="ECO:0000259" key="3">
    <source>
        <dbReference type="Pfam" id="PF22666"/>
    </source>
</evidence>
<sequence>MHFAIAASPGWSETGGPWVNAPAEIAMKSMAPPDSNSDPRVRYFSGEAIYSSSFALPGSAKPGAPLWLDLGRIGDVADVRVNGHLAGANWFAPYRIDVGKLVKPGRNAIEVKIANLWVNRLIGDQQAGAERVTFTAVPTYRPDAPLRPSGLIGAVTLLAN</sequence>
<accession>A0ABV7NKP8</accession>
<dbReference type="Proteomes" id="UP001595681">
    <property type="component" value="Unassembled WGS sequence"/>
</dbReference>
<feature type="domain" description="Beta-mannosidase-like galactose-binding" evidence="3">
    <location>
        <begin position="47"/>
        <end position="120"/>
    </location>
</feature>
<dbReference type="Pfam" id="PF22666">
    <property type="entry name" value="Glyco_hydro_2_N2"/>
    <property type="match status" value="1"/>
</dbReference>
<dbReference type="NCBIfam" id="NF045579">
    <property type="entry name" value="rhamnoside_JR"/>
    <property type="match status" value="1"/>
</dbReference>
<dbReference type="PANTHER" id="PTHR43817:SF1">
    <property type="entry name" value="HYDROLASE, FAMILY 43, PUTATIVE (AFU_ORTHOLOGUE AFUA_3G01660)-RELATED"/>
    <property type="match status" value="1"/>
</dbReference>
<evidence type="ECO:0000313" key="4">
    <source>
        <dbReference type="EMBL" id="MFC3443611.1"/>
    </source>
</evidence>
<name>A0ABV7NKP8_9SPHN</name>